<evidence type="ECO:0000256" key="1">
    <source>
        <dbReference type="SAM" id="MobiDB-lite"/>
    </source>
</evidence>
<reference evidence="2" key="1">
    <citation type="submission" date="2020-07" db="EMBL/GenBank/DDBJ databases">
        <title>Clarias magur genome sequencing, assembly and annotation.</title>
        <authorList>
            <person name="Kushwaha B."/>
            <person name="Kumar R."/>
            <person name="Das P."/>
            <person name="Joshi C.G."/>
            <person name="Kumar D."/>
            <person name="Nagpure N.S."/>
            <person name="Pandey M."/>
            <person name="Agarwal S."/>
            <person name="Srivastava S."/>
            <person name="Singh M."/>
            <person name="Sahoo L."/>
            <person name="Jayasankar P."/>
            <person name="Meher P.K."/>
            <person name="Koringa P.G."/>
            <person name="Iquebal M.A."/>
            <person name="Das S.P."/>
            <person name="Bit A."/>
            <person name="Patnaik S."/>
            <person name="Patel N."/>
            <person name="Shah T.M."/>
            <person name="Hinsu A."/>
            <person name="Jena J.K."/>
        </authorList>
    </citation>
    <scope>NUCLEOTIDE SEQUENCE</scope>
    <source>
        <strain evidence="2">CIFAMagur01</strain>
        <tissue evidence="2">Testis</tissue>
    </source>
</reference>
<feature type="compositionally biased region" description="Polar residues" evidence="1">
    <location>
        <begin position="9"/>
        <end position="25"/>
    </location>
</feature>
<evidence type="ECO:0000313" key="3">
    <source>
        <dbReference type="Proteomes" id="UP000727407"/>
    </source>
</evidence>
<evidence type="ECO:0000313" key="2">
    <source>
        <dbReference type="EMBL" id="KAF5905969.1"/>
    </source>
</evidence>
<comment type="caution">
    <text evidence="2">The sequence shown here is derived from an EMBL/GenBank/DDBJ whole genome shotgun (WGS) entry which is preliminary data.</text>
</comment>
<sequence>MARSKPCGNGSNSTSQSSRGHVQSNVQILRSLNSDSKLYLLELKERIETGVRVSTRPDAGLQRIVSHAVCALTPVNPMFLGMSRHNGRLS</sequence>
<dbReference type="Proteomes" id="UP000727407">
    <property type="component" value="Unassembled WGS sequence"/>
</dbReference>
<feature type="region of interest" description="Disordered" evidence="1">
    <location>
        <begin position="1"/>
        <end position="25"/>
    </location>
</feature>
<name>A0A8J4X8U6_CLAMG</name>
<gene>
    <name evidence="2" type="primary">gem1</name>
    <name evidence="2" type="ORF">DAT39_004345</name>
</gene>
<proteinExistence type="predicted"/>
<keyword evidence="3" id="KW-1185">Reference proteome</keyword>
<protein>
    <submittedName>
        <fullName evidence="2">Mitochondrial Rho GTPase 1</fullName>
    </submittedName>
</protein>
<accession>A0A8J4X8U6</accession>
<organism evidence="2 3">
    <name type="scientific">Clarias magur</name>
    <name type="common">Asian catfish</name>
    <name type="synonym">Macropteronotus magur</name>
    <dbReference type="NCBI Taxonomy" id="1594786"/>
    <lineage>
        <taxon>Eukaryota</taxon>
        <taxon>Metazoa</taxon>
        <taxon>Chordata</taxon>
        <taxon>Craniata</taxon>
        <taxon>Vertebrata</taxon>
        <taxon>Euteleostomi</taxon>
        <taxon>Actinopterygii</taxon>
        <taxon>Neopterygii</taxon>
        <taxon>Teleostei</taxon>
        <taxon>Ostariophysi</taxon>
        <taxon>Siluriformes</taxon>
        <taxon>Clariidae</taxon>
        <taxon>Clarias</taxon>
    </lineage>
</organism>
<dbReference type="EMBL" id="QNUK01000038">
    <property type="protein sequence ID" value="KAF5905969.1"/>
    <property type="molecule type" value="Genomic_DNA"/>
</dbReference>
<dbReference type="AlphaFoldDB" id="A0A8J4X8U6"/>